<organism evidence="2 3">
    <name type="scientific">Kitasatospora albolonga</name>
    <dbReference type="NCBI Taxonomy" id="68173"/>
    <lineage>
        <taxon>Bacteria</taxon>
        <taxon>Bacillati</taxon>
        <taxon>Actinomycetota</taxon>
        <taxon>Actinomycetes</taxon>
        <taxon>Kitasatosporales</taxon>
        <taxon>Streptomycetaceae</taxon>
        <taxon>Kitasatospora</taxon>
    </lineage>
</organism>
<dbReference type="AlphaFoldDB" id="A0ABC8BY37"/>
<feature type="transmembrane region" description="Helical" evidence="1">
    <location>
        <begin position="66"/>
        <end position="86"/>
    </location>
</feature>
<keyword evidence="1" id="KW-1133">Transmembrane helix</keyword>
<evidence type="ECO:0000313" key="3">
    <source>
        <dbReference type="Proteomes" id="UP000192251"/>
    </source>
</evidence>
<feature type="transmembrane region" description="Helical" evidence="1">
    <location>
        <begin position="98"/>
        <end position="119"/>
    </location>
</feature>
<evidence type="ECO:0000313" key="2">
    <source>
        <dbReference type="EMBL" id="ARF75424.1"/>
    </source>
</evidence>
<gene>
    <name evidence="2" type="ORF">B7C62_26605</name>
</gene>
<dbReference type="KEGG" id="kab:B7C62_26605"/>
<dbReference type="EMBL" id="CP020563">
    <property type="protein sequence ID" value="ARF75424.1"/>
    <property type="molecule type" value="Genomic_DNA"/>
</dbReference>
<protein>
    <submittedName>
        <fullName evidence="2">Uncharacterized protein</fullName>
    </submittedName>
</protein>
<proteinExistence type="predicted"/>
<accession>A0ABC8BY37</accession>
<sequence length="165" mass="18286">MEALNDRHESNSVRDSTIIGPVQVAGSQVNNFIGQGLAPSAHDLLRDRELIAQATYWQMKRDLLLWIWKAFVAAEFAGTAISILVMREIGLVAYLLRGNLHWLVLAAALGWLGDALFFWARHRLESQDNPLLTSGAPVLLHDVLPRLMLVIGGVALYLFAPHLSP</sequence>
<dbReference type="Proteomes" id="UP000192251">
    <property type="component" value="Chromosome"/>
</dbReference>
<keyword evidence="1" id="KW-0812">Transmembrane</keyword>
<keyword evidence="1" id="KW-0472">Membrane</keyword>
<evidence type="ECO:0000256" key="1">
    <source>
        <dbReference type="SAM" id="Phobius"/>
    </source>
</evidence>
<feature type="transmembrane region" description="Helical" evidence="1">
    <location>
        <begin position="139"/>
        <end position="160"/>
    </location>
</feature>
<reference evidence="2 3" key="1">
    <citation type="submission" date="2017-04" db="EMBL/GenBank/DDBJ databases">
        <title>The complete genome sequence of Streptomyces albolongus YIM 101047, the producer of novel bafilomycins and novel odoriferous sesquiterpenoids.</title>
        <authorList>
            <person name="Yin M."/>
            <person name="Jiang Y."/>
        </authorList>
    </citation>
    <scope>NUCLEOTIDE SEQUENCE [LARGE SCALE GENOMIC DNA]</scope>
    <source>
        <strain evidence="2 3">YIM 101047</strain>
    </source>
</reference>
<keyword evidence="3" id="KW-1185">Reference proteome</keyword>
<name>A0ABC8BY37_9ACTN</name>